<dbReference type="GO" id="GO:0006629">
    <property type="term" value="P:lipid metabolic process"/>
    <property type="evidence" value="ECO:0007669"/>
    <property type="project" value="UniProtKB-KW"/>
</dbReference>
<dbReference type="PANTHER" id="PTHR21212">
    <property type="entry name" value="BERNARDINELLI-SEIP CONGENITAL LIPODYSTROPHY 2 HOMOLOG BSCL2 PROTEIN"/>
    <property type="match status" value="1"/>
</dbReference>
<protein>
    <recommendedName>
        <fullName evidence="2">Seipin</fullName>
    </recommendedName>
</protein>
<comment type="subcellular location">
    <subcellularLocation>
        <location evidence="1">Endoplasmic reticulum membrane</location>
        <topology evidence="1">Multi-pass membrane protein</topology>
    </subcellularLocation>
</comment>
<sequence>MCVKFLCYVLRANWCKGTEKERAEENGQYKTKGRGKKIHSLLADSLESEMEGLYTEGPNIHELNTEIGDLLLQIHKMTTGLGLRIKQKVVRTASILCMLQLLILLAIFLYVSFYYSFMPSAIFVTPVHFHYRTLSDSVCSFPVANFSLLTNWQKQVMTPGQPYQITLDLEMPESPTNMELGMFLVKMSCYSHEGQTVHASMQTTMLHYRSYLLQTLETLMLLPLMLMGVIEQKQHVPVELYSSYVDSSYKPTVGAIIEIHSQQVQIYKAQLYIYAHFRGIRYVLYHFPFTSAVVGVVSNFMFLSGIILIGCVQDSSSWPHLHFGKLNNPRETREDILEDIYQGERNKRSEENCTGTKTRLLDPSEIRSSDIMDSGSDKREETFFDTEVKEMVKTNYLEDLHD</sequence>
<proteinExistence type="predicted"/>
<dbReference type="Pfam" id="PF06775">
    <property type="entry name" value="Seipin"/>
    <property type="match status" value="1"/>
</dbReference>
<dbReference type="EMBL" id="JAAGNN010000003">
    <property type="protein sequence ID" value="KAF4091420.1"/>
    <property type="molecule type" value="Genomic_DNA"/>
</dbReference>
<dbReference type="Proteomes" id="UP000593565">
    <property type="component" value="Unassembled WGS sequence"/>
</dbReference>
<evidence type="ECO:0000256" key="4">
    <source>
        <dbReference type="ARBA" id="ARBA00022824"/>
    </source>
</evidence>
<dbReference type="PANTHER" id="PTHR21212:SF0">
    <property type="entry name" value="SEIPIN"/>
    <property type="match status" value="1"/>
</dbReference>
<evidence type="ECO:0000313" key="10">
    <source>
        <dbReference type="Proteomes" id="UP000593565"/>
    </source>
</evidence>
<accession>A0A7J6B8R4</accession>
<evidence type="ECO:0000256" key="2">
    <source>
        <dbReference type="ARBA" id="ARBA00022064"/>
    </source>
</evidence>
<evidence type="ECO:0000256" key="1">
    <source>
        <dbReference type="ARBA" id="ARBA00004477"/>
    </source>
</evidence>
<comment type="caution">
    <text evidence="9">The sequence shown here is derived from an EMBL/GenBank/DDBJ whole genome shotgun (WGS) entry which is preliminary data.</text>
</comment>
<evidence type="ECO:0000256" key="3">
    <source>
        <dbReference type="ARBA" id="ARBA00022692"/>
    </source>
</evidence>
<dbReference type="GO" id="GO:0005789">
    <property type="term" value="C:endoplasmic reticulum membrane"/>
    <property type="evidence" value="ECO:0007669"/>
    <property type="project" value="UniProtKB-SubCell"/>
</dbReference>
<dbReference type="CDD" id="cd23995">
    <property type="entry name" value="Seipin_BSCL2_like"/>
    <property type="match status" value="1"/>
</dbReference>
<dbReference type="GO" id="GO:0140042">
    <property type="term" value="P:lipid droplet formation"/>
    <property type="evidence" value="ECO:0007669"/>
    <property type="project" value="UniProtKB-ARBA"/>
</dbReference>
<keyword evidence="7 8" id="KW-0472">Membrane</keyword>
<evidence type="ECO:0000256" key="8">
    <source>
        <dbReference type="SAM" id="Phobius"/>
    </source>
</evidence>
<evidence type="ECO:0000256" key="7">
    <source>
        <dbReference type="ARBA" id="ARBA00023136"/>
    </source>
</evidence>
<keyword evidence="5 8" id="KW-1133">Transmembrane helix</keyword>
<dbReference type="InterPro" id="IPR009617">
    <property type="entry name" value="Seipin"/>
</dbReference>
<keyword evidence="4" id="KW-0256">Endoplasmic reticulum</keyword>
<keyword evidence="3 8" id="KW-0812">Transmembrane</keyword>
<name>A0A7J6B8R4_AMEME</name>
<reference evidence="9 10" key="1">
    <citation type="submission" date="2020-02" db="EMBL/GenBank/DDBJ databases">
        <title>A chromosome-scale genome assembly of the black bullhead catfish (Ameiurus melas).</title>
        <authorList>
            <person name="Wen M."/>
            <person name="Zham M."/>
            <person name="Cabau C."/>
            <person name="Klopp C."/>
            <person name="Donnadieu C."/>
            <person name="Roques C."/>
            <person name="Bouchez O."/>
            <person name="Lampietro C."/>
            <person name="Jouanno E."/>
            <person name="Herpin A."/>
            <person name="Louis A."/>
            <person name="Berthelot C."/>
            <person name="Parey E."/>
            <person name="Roest-Crollius H."/>
            <person name="Braasch I."/>
            <person name="Postlethwait J."/>
            <person name="Robinson-Rechavi M."/>
            <person name="Echchiki A."/>
            <person name="Begum T."/>
            <person name="Montfort J."/>
            <person name="Schartl M."/>
            <person name="Bobe J."/>
            <person name="Guiguen Y."/>
        </authorList>
    </citation>
    <scope>NUCLEOTIDE SEQUENCE [LARGE SCALE GENOMIC DNA]</scope>
    <source>
        <strain evidence="9">M_S1</strain>
        <tissue evidence="9">Blood</tissue>
    </source>
</reference>
<dbReference type="AlphaFoldDB" id="A0A7J6B8R4"/>
<evidence type="ECO:0000256" key="5">
    <source>
        <dbReference type="ARBA" id="ARBA00022989"/>
    </source>
</evidence>
<gene>
    <name evidence="9" type="ORF">AMELA_G00036700</name>
</gene>
<evidence type="ECO:0000256" key="6">
    <source>
        <dbReference type="ARBA" id="ARBA00023098"/>
    </source>
</evidence>
<keyword evidence="10" id="KW-1185">Reference proteome</keyword>
<evidence type="ECO:0000313" key="9">
    <source>
        <dbReference type="EMBL" id="KAF4091420.1"/>
    </source>
</evidence>
<keyword evidence="6" id="KW-0443">Lipid metabolism</keyword>
<organism evidence="9 10">
    <name type="scientific">Ameiurus melas</name>
    <name type="common">Black bullhead</name>
    <name type="synonym">Silurus melas</name>
    <dbReference type="NCBI Taxonomy" id="219545"/>
    <lineage>
        <taxon>Eukaryota</taxon>
        <taxon>Metazoa</taxon>
        <taxon>Chordata</taxon>
        <taxon>Craniata</taxon>
        <taxon>Vertebrata</taxon>
        <taxon>Euteleostomi</taxon>
        <taxon>Actinopterygii</taxon>
        <taxon>Neopterygii</taxon>
        <taxon>Teleostei</taxon>
        <taxon>Ostariophysi</taxon>
        <taxon>Siluriformes</taxon>
        <taxon>Ictaluridae</taxon>
        <taxon>Ameiurus</taxon>
    </lineage>
</organism>
<feature type="transmembrane region" description="Helical" evidence="8">
    <location>
        <begin position="93"/>
        <end position="117"/>
    </location>
</feature>